<gene>
    <name evidence="8" type="ORF">N800_04460</name>
</gene>
<comment type="subcellular location">
    <subcellularLocation>
        <location evidence="1">Cell membrane</location>
        <topology evidence="1">Multi-pass membrane protein</topology>
    </subcellularLocation>
</comment>
<feature type="transmembrane region" description="Helical" evidence="7">
    <location>
        <begin position="279"/>
        <end position="303"/>
    </location>
</feature>
<evidence type="ECO:0000313" key="9">
    <source>
        <dbReference type="Proteomes" id="UP000029998"/>
    </source>
</evidence>
<keyword evidence="5 7" id="KW-1133">Transmembrane helix</keyword>
<evidence type="ECO:0000256" key="7">
    <source>
        <dbReference type="SAM" id="Phobius"/>
    </source>
</evidence>
<feature type="transmembrane region" description="Helical" evidence="7">
    <location>
        <begin position="377"/>
        <end position="396"/>
    </location>
</feature>
<feature type="transmembrane region" description="Helical" evidence="7">
    <location>
        <begin position="110"/>
        <end position="129"/>
    </location>
</feature>
<feature type="transmembrane region" description="Helical" evidence="7">
    <location>
        <begin position="77"/>
        <end position="104"/>
    </location>
</feature>
<dbReference type="STRING" id="1385517.N800_04460"/>
<dbReference type="PANTHER" id="PTHR30250">
    <property type="entry name" value="PST FAMILY PREDICTED COLANIC ACID TRANSPORTER"/>
    <property type="match status" value="1"/>
</dbReference>
<keyword evidence="4 7" id="KW-0812">Transmembrane</keyword>
<dbReference type="Proteomes" id="UP000029998">
    <property type="component" value="Unassembled WGS sequence"/>
</dbReference>
<proteinExistence type="inferred from homology"/>
<accession>A0A0A0EW31</accession>
<dbReference type="CDD" id="cd13127">
    <property type="entry name" value="MATE_tuaB_like"/>
    <property type="match status" value="1"/>
</dbReference>
<feature type="transmembrane region" description="Helical" evidence="7">
    <location>
        <begin position="441"/>
        <end position="460"/>
    </location>
</feature>
<sequence>MAGRTIAAAKWSYAGNAIRAVSQFLVGILLARLLGPAAYGTIAIAWIIVGLGKLVSDFGLGAALIQRPDLGERDIRFAFTVQLLIGCGLGLVGVAGAPVIAAYFKDPGAIPVIRVMSLLFVVQAIGQVGTSLLTRGLRFKAIQLAGISTYLLGYLGVGFVLALAGAGVWSLVAAQMVQTISFAIVVMWLAGTRVGLCLQAESTGLFRFGGKVIGANLASWALLNVDSLFVGRALGVTQLGLYNRAMTLVSTPTSTIVASAQPVLFSGCSRLNKDYDRVLPVYLGVTGGIAIVVLPVFLVIAAIPDTVVSAVYGDAWLEAATILTPLALAMPVFALLSVIGPVLMAVDRVELEVRAQWVALLISVPILGLTAHHSLTALGWGVLMSYLVRFVLLAMAIRKATGLTWARWMNAIAPAAALAGIVGTSVYAADRACAISDPHSRLGIDMLVAAVTYALALRALGPTVGRTPVGTLLQARALMPSPLRRWLRISHLA</sequence>
<feature type="transmembrane region" description="Helical" evidence="7">
    <location>
        <begin position="408"/>
        <end position="429"/>
    </location>
</feature>
<name>A0A0A0EW31_9GAMM</name>
<evidence type="ECO:0000256" key="5">
    <source>
        <dbReference type="ARBA" id="ARBA00022989"/>
    </source>
</evidence>
<evidence type="ECO:0000256" key="4">
    <source>
        <dbReference type="ARBA" id="ARBA00022692"/>
    </source>
</evidence>
<dbReference type="AlphaFoldDB" id="A0A0A0EW31"/>
<feature type="transmembrane region" description="Helical" evidence="7">
    <location>
        <begin position="353"/>
        <end position="371"/>
    </location>
</feature>
<dbReference type="eggNOG" id="COG2244">
    <property type="taxonomic scope" value="Bacteria"/>
</dbReference>
<evidence type="ECO:0000256" key="6">
    <source>
        <dbReference type="ARBA" id="ARBA00023136"/>
    </source>
</evidence>
<comment type="similarity">
    <text evidence="2">Belongs to the polysaccharide synthase family.</text>
</comment>
<feature type="transmembrane region" description="Helical" evidence="7">
    <location>
        <begin position="141"/>
        <end position="162"/>
    </location>
</feature>
<comment type="caution">
    <text evidence="8">The sequence shown here is derived from an EMBL/GenBank/DDBJ whole genome shotgun (WGS) entry which is preliminary data.</text>
</comment>
<feature type="transmembrane region" description="Helical" evidence="7">
    <location>
        <begin position="323"/>
        <end position="346"/>
    </location>
</feature>
<evidence type="ECO:0000256" key="2">
    <source>
        <dbReference type="ARBA" id="ARBA00007430"/>
    </source>
</evidence>
<dbReference type="InterPro" id="IPR050833">
    <property type="entry name" value="Poly_Biosynth_Transport"/>
</dbReference>
<evidence type="ECO:0000256" key="1">
    <source>
        <dbReference type="ARBA" id="ARBA00004651"/>
    </source>
</evidence>
<feature type="transmembrane region" description="Helical" evidence="7">
    <location>
        <begin position="168"/>
        <end position="190"/>
    </location>
</feature>
<keyword evidence="6 7" id="KW-0472">Membrane</keyword>
<keyword evidence="9" id="KW-1185">Reference proteome</keyword>
<feature type="transmembrane region" description="Helical" evidence="7">
    <location>
        <begin position="37"/>
        <end position="65"/>
    </location>
</feature>
<organism evidence="8 9">
    <name type="scientific">Lysobacter daejeonensis GH1-9</name>
    <dbReference type="NCBI Taxonomy" id="1385517"/>
    <lineage>
        <taxon>Bacteria</taxon>
        <taxon>Pseudomonadati</taxon>
        <taxon>Pseudomonadota</taxon>
        <taxon>Gammaproteobacteria</taxon>
        <taxon>Lysobacterales</taxon>
        <taxon>Lysobacteraceae</taxon>
        <taxon>Aerolutibacter</taxon>
    </lineage>
</organism>
<evidence type="ECO:0000256" key="3">
    <source>
        <dbReference type="ARBA" id="ARBA00022475"/>
    </source>
</evidence>
<dbReference type="EMBL" id="AVPU01000014">
    <property type="protein sequence ID" value="KGM54323.1"/>
    <property type="molecule type" value="Genomic_DNA"/>
</dbReference>
<feature type="transmembrane region" description="Helical" evidence="7">
    <location>
        <begin position="12"/>
        <end position="31"/>
    </location>
</feature>
<keyword evidence="3" id="KW-1003">Cell membrane</keyword>
<dbReference type="Pfam" id="PF13440">
    <property type="entry name" value="Polysacc_synt_3"/>
    <property type="match status" value="1"/>
</dbReference>
<protein>
    <submittedName>
        <fullName evidence="8">Uncharacterized protein</fullName>
    </submittedName>
</protein>
<reference evidence="8 9" key="1">
    <citation type="submission" date="2013-08" db="EMBL/GenBank/DDBJ databases">
        <title>Genome sequencing of Lysobacter.</title>
        <authorList>
            <person name="Zhang S."/>
            <person name="Wang G."/>
        </authorList>
    </citation>
    <scope>NUCLEOTIDE SEQUENCE [LARGE SCALE GENOMIC DNA]</scope>
    <source>
        <strain evidence="8 9">GH1-9</strain>
    </source>
</reference>
<dbReference type="GO" id="GO:0005886">
    <property type="term" value="C:plasma membrane"/>
    <property type="evidence" value="ECO:0007669"/>
    <property type="project" value="UniProtKB-SubCell"/>
</dbReference>
<dbReference type="PANTHER" id="PTHR30250:SF10">
    <property type="entry name" value="LIPOPOLYSACCHARIDE BIOSYNTHESIS PROTEIN WZXC"/>
    <property type="match status" value="1"/>
</dbReference>
<evidence type="ECO:0000313" key="8">
    <source>
        <dbReference type="EMBL" id="KGM54323.1"/>
    </source>
</evidence>